<dbReference type="SMART" id="SM00975">
    <property type="entry name" value="Telomerase_RBD"/>
    <property type="match status" value="1"/>
</dbReference>
<keyword evidence="10 13" id="KW-0695">RNA-directed DNA polymerase</keyword>
<feature type="compositionally biased region" description="Basic residues" evidence="14">
    <location>
        <begin position="69"/>
        <end position="79"/>
    </location>
</feature>
<comment type="subcellular location">
    <subcellularLocation>
        <location evidence="13">Nucleus</location>
    </subcellularLocation>
    <subcellularLocation>
        <location evidence="13">Chromosome</location>
        <location evidence="13">Telomere</location>
    </subcellularLocation>
</comment>
<dbReference type="Gene3D" id="1.10.357.90">
    <property type="match status" value="1"/>
</dbReference>
<keyword evidence="6 13" id="KW-0548">Nucleotidyltransferase</keyword>
<dbReference type="PANTHER" id="PTHR12066:SF0">
    <property type="entry name" value="TELOMERASE REVERSE TRANSCRIPTASE"/>
    <property type="match status" value="1"/>
</dbReference>
<feature type="region of interest" description="Disordered" evidence="14">
    <location>
        <begin position="68"/>
        <end position="102"/>
    </location>
</feature>
<feature type="region of interest" description="Disordered" evidence="14">
    <location>
        <begin position="410"/>
        <end position="435"/>
    </location>
</feature>
<dbReference type="InterPro" id="IPR021891">
    <property type="entry name" value="Telomerase_RBD"/>
</dbReference>
<evidence type="ECO:0000256" key="12">
    <source>
        <dbReference type="ARBA" id="ARBA00048173"/>
    </source>
</evidence>
<evidence type="ECO:0000256" key="14">
    <source>
        <dbReference type="SAM" id="MobiDB-lite"/>
    </source>
</evidence>
<dbReference type="GO" id="GO:0003720">
    <property type="term" value="F:telomerase activity"/>
    <property type="evidence" value="ECO:0007669"/>
    <property type="project" value="InterPro"/>
</dbReference>
<keyword evidence="11 13" id="KW-0539">Nucleus</keyword>
<evidence type="ECO:0000256" key="8">
    <source>
        <dbReference type="ARBA" id="ARBA00022842"/>
    </source>
</evidence>
<dbReference type="EMBL" id="AP024446">
    <property type="protein sequence ID" value="BCS24254.1"/>
    <property type="molecule type" value="Genomic_DNA"/>
</dbReference>
<proteinExistence type="inferred from homology"/>
<dbReference type="GO" id="GO:0046872">
    <property type="term" value="F:metal ion binding"/>
    <property type="evidence" value="ECO:0007669"/>
    <property type="project" value="UniProtKB-KW"/>
</dbReference>
<evidence type="ECO:0000256" key="1">
    <source>
        <dbReference type="ARBA" id="ARBA00008001"/>
    </source>
</evidence>
<protein>
    <recommendedName>
        <fullName evidence="3 13">Telomerase reverse transcriptase</fullName>
        <ecNumber evidence="2 13">2.7.7.49</ecNumber>
    </recommendedName>
    <alternativeName>
        <fullName evidence="13">Telomerase catalytic subunit</fullName>
    </alternativeName>
</protein>
<organism evidence="16 17">
    <name type="scientific">Aspergillus puulaauensis</name>
    <dbReference type="NCBI Taxonomy" id="1220207"/>
    <lineage>
        <taxon>Eukaryota</taxon>
        <taxon>Fungi</taxon>
        <taxon>Dikarya</taxon>
        <taxon>Ascomycota</taxon>
        <taxon>Pezizomycotina</taxon>
        <taxon>Eurotiomycetes</taxon>
        <taxon>Eurotiomycetidae</taxon>
        <taxon>Eurotiales</taxon>
        <taxon>Aspergillaceae</taxon>
        <taxon>Aspergillus</taxon>
    </lineage>
</organism>
<feature type="compositionally biased region" description="Polar residues" evidence="14">
    <location>
        <begin position="34"/>
        <end position="43"/>
    </location>
</feature>
<feature type="compositionally biased region" description="Low complexity" evidence="14">
    <location>
        <begin position="18"/>
        <end position="28"/>
    </location>
</feature>
<keyword evidence="17" id="KW-1185">Reference proteome</keyword>
<dbReference type="EC" id="2.7.7.49" evidence="2 13"/>
<dbReference type="Gene3D" id="3.30.70.2630">
    <property type="match status" value="1"/>
</dbReference>
<dbReference type="GO" id="GO:0070034">
    <property type="term" value="F:telomerase RNA binding"/>
    <property type="evidence" value="ECO:0007669"/>
    <property type="project" value="TreeGrafter"/>
</dbReference>
<dbReference type="GO" id="GO:0000333">
    <property type="term" value="C:telomerase catalytic core complex"/>
    <property type="evidence" value="ECO:0007669"/>
    <property type="project" value="TreeGrafter"/>
</dbReference>
<keyword evidence="4 13" id="KW-0158">Chromosome</keyword>
<dbReference type="RefSeq" id="XP_041556448.1">
    <property type="nucleotide sequence ID" value="XM_041703799.1"/>
</dbReference>
<dbReference type="InterPro" id="IPR000477">
    <property type="entry name" value="RT_dom"/>
</dbReference>
<dbReference type="PROSITE" id="PS50878">
    <property type="entry name" value="RT_POL"/>
    <property type="match status" value="1"/>
</dbReference>
<evidence type="ECO:0000259" key="15">
    <source>
        <dbReference type="PROSITE" id="PS50878"/>
    </source>
</evidence>
<dbReference type="CDD" id="cd01648">
    <property type="entry name" value="TERT"/>
    <property type="match status" value="1"/>
</dbReference>
<feature type="compositionally biased region" description="Polar residues" evidence="14">
    <location>
        <begin position="480"/>
        <end position="505"/>
    </location>
</feature>
<comment type="catalytic activity">
    <reaction evidence="12 13">
        <text>DNA(n) + a 2'-deoxyribonucleoside 5'-triphosphate = DNA(n+1) + diphosphate</text>
        <dbReference type="Rhea" id="RHEA:22508"/>
        <dbReference type="Rhea" id="RHEA-COMP:17339"/>
        <dbReference type="Rhea" id="RHEA-COMP:17340"/>
        <dbReference type="ChEBI" id="CHEBI:33019"/>
        <dbReference type="ChEBI" id="CHEBI:61560"/>
        <dbReference type="ChEBI" id="CHEBI:173112"/>
        <dbReference type="EC" id="2.7.7.49"/>
    </reaction>
</comment>
<evidence type="ECO:0000256" key="9">
    <source>
        <dbReference type="ARBA" id="ARBA00022895"/>
    </source>
</evidence>
<feature type="region of interest" description="Disordered" evidence="14">
    <location>
        <begin position="479"/>
        <end position="544"/>
    </location>
</feature>
<evidence type="ECO:0000313" key="16">
    <source>
        <dbReference type="EMBL" id="BCS24254.1"/>
    </source>
</evidence>
<keyword evidence="5 13" id="KW-0808">Transferase</keyword>
<dbReference type="InterPro" id="IPR003545">
    <property type="entry name" value="Telomerase_RT"/>
</dbReference>
<keyword evidence="9 13" id="KW-0779">Telomere</keyword>
<dbReference type="SUPFAM" id="SSF56672">
    <property type="entry name" value="DNA/RNA polymerases"/>
    <property type="match status" value="1"/>
</dbReference>
<evidence type="ECO:0000313" key="17">
    <source>
        <dbReference type="Proteomes" id="UP000654913"/>
    </source>
</evidence>
<comment type="similarity">
    <text evidence="1 13">Belongs to the reverse transcriptase family. Telomerase subfamily.</text>
</comment>
<dbReference type="PANTHER" id="PTHR12066">
    <property type="entry name" value="TELOMERASE REVERSE TRANSCRIPTASE"/>
    <property type="match status" value="1"/>
</dbReference>
<keyword evidence="7 13" id="KW-0479">Metal-binding</keyword>
<name>A0A7R7XP94_9EURO</name>
<accession>A0A7R7XP94</accession>
<dbReference type="GO" id="GO:0042162">
    <property type="term" value="F:telomeric DNA binding"/>
    <property type="evidence" value="ECO:0007669"/>
    <property type="project" value="TreeGrafter"/>
</dbReference>
<dbReference type="Pfam" id="PF21399">
    <property type="entry name" value="TERT_C"/>
    <property type="match status" value="1"/>
</dbReference>
<dbReference type="Pfam" id="PF12009">
    <property type="entry name" value="Telomerase_RBD"/>
    <property type="match status" value="1"/>
</dbReference>
<feature type="region of interest" description="Disordered" evidence="14">
    <location>
        <begin position="1"/>
        <end position="43"/>
    </location>
</feature>
<dbReference type="InterPro" id="IPR043502">
    <property type="entry name" value="DNA/RNA_pol_sf"/>
</dbReference>
<dbReference type="OrthoDB" id="289721at2759"/>
<evidence type="ECO:0000256" key="3">
    <source>
        <dbReference type="ARBA" id="ARBA00016182"/>
    </source>
</evidence>
<feature type="region of interest" description="Disordered" evidence="14">
    <location>
        <begin position="268"/>
        <end position="310"/>
    </location>
</feature>
<dbReference type="GO" id="GO:0007004">
    <property type="term" value="P:telomere maintenance via telomerase"/>
    <property type="evidence" value="ECO:0007669"/>
    <property type="project" value="TreeGrafter"/>
</dbReference>
<feature type="compositionally biased region" description="Polar residues" evidence="14">
    <location>
        <begin position="513"/>
        <end position="526"/>
    </location>
</feature>
<evidence type="ECO:0000256" key="10">
    <source>
        <dbReference type="ARBA" id="ARBA00022918"/>
    </source>
</evidence>
<dbReference type="Pfam" id="PF00078">
    <property type="entry name" value="RVT_1"/>
    <property type="match status" value="1"/>
</dbReference>
<dbReference type="AlphaFoldDB" id="A0A7R7XP94"/>
<dbReference type="InterPro" id="IPR049139">
    <property type="entry name" value="TERT_C"/>
</dbReference>
<reference evidence="16" key="1">
    <citation type="submission" date="2021-01" db="EMBL/GenBank/DDBJ databases">
        <authorList>
            <consortium name="Aspergillus puulaauensis MK2 genome sequencing consortium"/>
            <person name="Kazuki M."/>
            <person name="Futagami T."/>
        </authorList>
    </citation>
    <scope>NUCLEOTIDE SEQUENCE</scope>
    <source>
        <strain evidence="16">MK2</strain>
    </source>
</reference>
<keyword evidence="8 13" id="KW-0460">Magnesium</keyword>
<evidence type="ECO:0000256" key="2">
    <source>
        <dbReference type="ARBA" id="ARBA00012493"/>
    </source>
</evidence>
<sequence length="1239" mass="138923">MGNKRKRPAKDSPTRAKSSPQQPSSISSHHLKASGNQAPSTAETSHPIISLYYRQVVTLRQYILQRIPKSSKSRRRRIAAVRGGDGDVAGSLGDPGTGKTQNRDLANILDTTLVGIWKELPPTQSQTRRRDFVAFSQAQSAAASQLGTDTGPASPQSEVVDFVISSVFAQRDVFQGRPEDKHLLSHGYRRASRGLLCTIPNVESYYSNKNVRMLKQSPWPEVLALLGGNGDEIMLKLLLDCGLFVAVDARKDVYCQISGLPLSSLKPIRASPEKDSANGDDNTLSVKKDPTFQGPTAQTKPDTKQLKAGGNDNRLKPNAIVFCRQRMLYARPQLGTKSKIVFGLPNHVLSRFPSSRSLQHTVHVMKYVFPRQFGLHSVCTTWSNYRDNPLFKNYSSREDEIASKEGLGLTRHQQRAGATGTDGAAEITSEQQGSVKIPRRLRGRALELVRQLQNRHRRCCYSSLLRYYCSEQFSDHCTLGQPSVETETTSTAEPSGSGQLITQPSVAYPDMPSTLQASDMPSTSNSGRKRKRRGAPRPKVNLTDHATPAASISAFCRAVIQNLVPAGFFGTGEQGAIHQNIILRHVDRFIHMRRRESLSLHEICEGIKITQIPWLEPHNLSDRPSEDKISASDLQKRRELFHEFLYYLFDSILLPLIRGNFYVTESQVHRQRLFYFRHDVWLRLTTQPLANLRASMFEELTPMKAQELLYGKKSLGYGSLRLLPKLTGIRPILNLKRPTQVKSGWGGQARYSYVQSVNSAIAPVHNMLNYERTRRGDILGSGMLSVKDIHSRLKGFKKTLAGKGLNSQTPLYFVKLDIQSCFDTIPQQSLVRLIEKLVSEEEYNWMKYVEMCPRNYFGDMWPSQNQGGHSKPWRKFLERFASLAKPEHLTDAIAGANMAGRRNSVFIDTTTKKKNYSSEGLLDILNEHVQNTLVKIGKRLFRQRNGIPQGSVMSSLLCNLFYAEMERNELGFLQTDDALFLRYVDDFLLITLDSGVAMDFLRVMLRGQPTYGVSVNPAKSLVNFAASVDGMQIPRIIDTSLFPYCGCLIETQTLEIFKDQNRMLDGAESAAAALSDSLVVDSGRNPGRYFHQKILGSVKQSLHPMYTDTAHNSLHAVLLNIYKALVGAAMKMYRYTRSLPTRAHPRPEVVVRIIRDATQLGYRLIRGRHGRCKVTYHQVQYLGAAAFQFVLGRKQTRYADVLCWLDGTMAEARESSPGSGALLAQVARTGNLTYGGWRF</sequence>
<feature type="domain" description="Reverse transcriptase" evidence="15">
    <location>
        <begin position="704"/>
        <end position="1049"/>
    </location>
</feature>
<evidence type="ECO:0000256" key="6">
    <source>
        <dbReference type="ARBA" id="ARBA00022695"/>
    </source>
</evidence>
<dbReference type="KEGG" id="apuu:APUU_40698S"/>
<gene>
    <name evidence="16" type="ORF">APUU_40698S</name>
</gene>
<evidence type="ECO:0000256" key="7">
    <source>
        <dbReference type="ARBA" id="ARBA00022723"/>
    </source>
</evidence>
<evidence type="ECO:0000256" key="5">
    <source>
        <dbReference type="ARBA" id="ARBA00022679"/>
    </source>
</evidence>
<dbReference type="GeneID" id="64974259"/>
<dbReference type="GO" id="GO:0000781">
    <property type="term" value="C:chromosome, telomeric region"/>
    <property type="evidence" value="ECO:0007669"/>
    <property type="project" value="UniProtKB-SubCell"/>
</dbReference>
<evidence type="ECO:0000256" key="11">
    <source>
        <dbReference type="ARBA" id="ARBA00023242"/>
    </source>
</evidence>
<dbReference type="PRINTS" id="PR01365">
    <property type="entry name" value="TELOMERASERT"/>
</dbReference>
<dbReference type="Gene3D" id="1.10.132.70">
    <property type="match status" value="1"/>
</dbReference>
<reference evidence="16" key="2">
    <citation type="submission" date="2021-02" db="EMBL/GenBank/DDBJ databases">
        <title>Aspergillus puulaauensis MK2 genome sequence.</title>
        <authorList>
            <person name="Futagami T."/>
            <person name="Mori K."/>
            <person name="Kadooka C."/>
            <person name="Tanaka T."/>
        </authorList>
    </citation>
    <scope>NUCLEOTIDE SEQUENCE</scope>
    <source>
        <strain evidence="16">MK2</strain>
    </source>
</reference>
<evidence type="ECO:0000256" key="13">
    <source>
        <dbReference type="RuleBase" id="RU365061"/>
    </source>
</evidence>
<feature type="compositionally biased region" description="Basic residues" evidence="14">
    <location>
        <begin position="527"/>
        <end position="536"/>
    </location>
</feature>
<dbReference type="Proteomes" id="UP000654913">
    <property type="component" value="Chromosome 4"/>
</dbReference>
<comment type="function">
    <text evidence="13">Telomerase is a ribonucleoprotein enzyme essential for the replication of chromosome termini in most eukaryotes. It elongates telomeres. It is a reverse transcriptase that adds simple sequence repeats to chromosome ends by copying a template sequence within the RNA component of the enzyme.</text>
</comment>
<evidence type="ECO:0000256" key="4">
    <source>
        <dbReference type="ARBA" id="ARBA00022454"/>
    </source>
</evidence>